<comment type="caution">
    <text evidence="1">The sequence shown here is derived from an EMBL/GenBank/DDBJ whole genome shotgun (WGS) entry which is preliminary data.</text>
</comment>
<gene>
    <name evidence="1" type="ORF">mRhiFer1_009792</name>
</gene>
<dbReference type="EMBL" id="JACAGC010000004">
    <property type="protein sequence ID" value="KAF6372055.1"/>
    <property type="molecule type" value="Genomic_DNA"/>
</dbReference>
<sequence length="139" mass="16380">MNWAASHLATRAVLQGLYKMEGFCRKKGGARMFLTKENKGLFLDQYIFCGEGNSKDFYHTDCLFFLWWMEKARMTDYLIDIDQKIPDWLRLYFWERPKQHSGQVLNLGLVSWALAKVMPFWACGFLFNKVIICVFPDMA</sequence>
<evidence type="ECO:0000313" key="2">
    <source>
        <dbReference type="Proteomes" id="UP000585614"/>
    </source>
</evidence>
<organism evidence="1 2">
    <name type="scientific">Rhinolophus ferrumequinum</name>
    <name type="common">Greater horseshoe bat</name>
    <dbReference type="NCBI Taxonomy" id="59479"/>
    <lineage>
        <taxon>Eukaryota</taxon>
        <taxon>Metazoa</taxon>
        <taxon>Chordata</taxon>
        <taxon>Craniata</taxon>
        <taxon>Vertebrata</taxon>
        <taxon>Euteleostomi</taxon>
        <taxon>Mammalia</taxon>
        <taxon>Eutheria</taxon>
        <taxon>Laurasiatheria</taxon>
        <taxon>Chiroptera</taxon>
        <taxon>Yinpterochiroptera</taxon>
        <taxon>Rhinolophoidea</taxon>
        <taxon>Rhinolophidae</taxon>
        <taxon>Rhinolophinae</taxon>
        <taxon>Rhinolophus</taxon>
    </lineage>
</organism>
<dbReference type="Proteomes" id="UP000585614">
    <property type="component" value="Unassembled WGS sequence"/>
</dbReference>
<protein>
    <submittedName>
        <fullName evidence="1">Uncharacterized protein</fullName>
    </submittedName>
</protein>
<name>A0A7J7ZDC3_RHIFE</name>
<dbReference type="AlphaFoldDB" id="A0A7J7ZDC3"/>
<accession>A0A7J7ZDC3</accession>
<evidence type="ECO:0000313" key="1">
    <source>
        <dbReference type="EMBL" id="KAF6372055.1"/>
    </source>
</evidence>
<reference evidence="1 2" key="1">
    <citation type="journal article" date="2020" name="Nature">
        <title>Six reference-quality genomes reveal evolution of bat adaptations.</title>
        <authorList>
            <person name="Jebb D."/>
            <person name="Huang Z."/>
            <person name="Pippel M."/>
            <person name="Hughes G.M."/>
            <person name="Lavrichenko K."/>
            <person name="Devanna P."/>
            <person name="Winkler S."/>
            <person name="Jermiin L.S."/>
            <person name="Skirmuntt E.C."/>
            <person name="Katzourakis A."/>
            <person name="Burkitt-Gray L."/>
            <person name="Ray D.A."/>
            <person name="Sullivan K.A.M."/>
            <person name="Roscito J.G."/>
            <person name="Kirilenko B.M."/>
            <person name="Davalos L.M."/>
            <person name="Corthals A.P."/>
            <person name="Power M.L."/>
            <person name="Jones G."/>
            <person name="Ransome R.D."/>
            <person name="Dechmann D.K.N."/>
            <person name="Locatelli A.G."/>
            <person name="Puechmaille S.J."/>
            <person name="Fedrigo O."/>
            <person name="Jarvis E.D."/>
            <person name="Hiller M."/>
            <person name="Vernes S.C."/>
            <person name="Myers E.W."/>
            <person name="Teeling E.C."/>
        </authorList>
    </citation>
    <scope>NUCLEOTIDE SEQUENCE [LARGE SCALE GENOMIC DNA]</scope>
    <source>
        <strain evidence="1">MRhiFer1</strain>
        <tissue evidence="1">Lung</tissue>
    </source>
</reference>
<proteinExistence type="predicted"/>